<dbReference type="EMBL" id="CP035758">
    <property type="protein sequence ID" value="QBD79213.1"/>
    <property type="molecule type" value="Genomic_DNA"/>
</dbReference>
<keyword evidence="4" id="KW-1185">Reference proteome</keyword>
<evidence type="ECO:0000313" key="3">
    <source>
        <dbReference type="EMBL" id="QBD79213.1"/>
    </source>
</evidence>
<dbReference type="RefSeq" id="WP_129890266.1">
    <property type="nucleotide sequence ID" value="NZ_CP035758.1"/>
</dbReference>
<feature type="transmembrane region" description="Helical" evidence="2">
    <location>
        <begin position="14"/>
        <end position="35"/>
    </location>
</feature>
<evidence type="ECO:0000313" key="4">
    <source>
        <dbReference type="Proteomes" id="UP000290365"/>
    </source>
</evidence>
<keyword evidence="2" id="KW-0472">Membrane</keyword>
<evidence type="ECO:0000256" key="2">
    <source>
        <dbReference type="SAM" id="Phobius"/>
    </source>
</evidence>
<organism evidence="3 4">
    <name type="scientific">Ktedonosporobacter rubrisoli</name>
    <dbReference type="NCBI Taxonomy" id="2509675"/>
    <lineage>
        <taxon>Bacteria</taxon>
        <taxon>Bacillati</taxon>
        <taxon>Chloroflexota</taxon>
        <taxon>Ktedonobacteria</taxon>
        <taxon>Ktedonobacterales</taxon>
        <taxon>Ktedonosporobacteraceae</taxon>
        <taxon>Ktedonosporobacter</taxon>
    </lineage>
</organism>
<dbReference type="KEGG" id="kbs:EPA93_25820"/>
<feature type="region of interest" description="Disordered" evidence="1">
    <location>
        <begin position="64"/>
        <end position="94"/>
    </location>
</feature>
<proteinExistence type="predicted"/>
<dbReference type="Proteomes" id="UP000290365">
    <property type="component" value="Chromosome"/>
</dbReference>
<reference evidence="3 4" key="1">
    <citation type="submission" date="2019-01" db="EMBL/GenBank/DDBJ databases">
        <title>Ktedonosporobacter rubrisoli SCAWS-G2.</title>
        <authorList>
            <person name="Huang Y."/>
            <person name="Yan B."/>
        </authorList>
    </citation>
    <scope>NUCLEOTIDE SEQUENCE [LARGE SCALE GENOMIC DNA]</scope>
    <source>
        <strain evidence="3 4">SCAWS-G2</strain>
    </source>
</reference>
<gene>
    <name evidence="3" type="ORF">EPA93_25820</name>
</gene>
<sequence length="94" mass="10030">MDVSTTVMTPTQLLLTWGLMGILFIWTFIFAFLALRPARKKESRAQTLTTPVSTISSSAKLHVTSGQSGSALPARKGVRGHEQVGDVGASSVAR</sequence>
<keyword evidence="2" id="KW-0812">Transmembrane</keyword>
<accession>A0A4P6JV30</accession>
<keyword evidence="2" id="KW-1133">Transmembrane helix</keyword>
<evidence type="ECO:0000256" key="1">
    <source>
        <dbReference type="SAM" id="MobiDB-lite"/>
    </source>
</evidence>
<name>A0A4P6JV30_KTERU</name>
<dbReference type="AlphaFoldDB" id="A0A4P6JV30"/>
<protein>
    <submittedName>
        <fullName evidence="3">Uncharacterized protein</fullName>
    </submittedName>
</protein>